<evidence type="ECO:0000313" key="3">
    <source>
        <dbReference type="EMBL" id="SSA41374.1"/>
    </source>
</evidence>
<dbReference type="RefSeq" id="WP_109563328.1">
    <property type="nucleotide sequence ID" value="NZ_QGDJ01000002.1"/>
</dbReference>
<gene>
    <name evidence="2" type="ORF">BCF38_102211</name>
    <name evidence="3" type="ORF">SAMN05421539_102211</name>
</gene>
<name>A0A2Y9AA03_9RHOB</name>
<dbReference type="AlphaFoldDB" id="A0A2Y9AA03"/>
<feature type="domain" description="DUF6473" evidence="1">
    <location>
        <begin position="6"/>
        <end position="264"/>
    </location>
</feature>
<evidence type="ECO:0000313" key="5">
    <source>
        <dbReference type="Proteomes" id="UP000251571"/>
    </source>
</evidence>
<proteinExistence type="predicted"/>
<sequence>MAQLQPDAPLDYYPCRYGACRIPFRGPRVELTRPYTVVLGGSETYGKFVEDPFCDRVAELTHRRVVNLGVHNGGLDVFARDETLHPVIAGAETVIVQAMGAANLSNRFYTVHPRRNDRFLHRSVLMETLFQDVDFSDFAFTRHMLVTLQHASPDKFAMVTRELGEAWVARMRLLLSRIPGEKILLWIEDPGNDALGPEPLFVTVDMIQKLRPLIDKLVHCDVTEDRLDRRPKGLVFSEGEELAALGAFPQLAHDRVGIALAKALGWRDQAAA</sequence>
<dbReference type="Proteomes" id="UP000251571">
    <property type="component" value="Unassembled WGS sequence"/>
</dbReference>
<dbReference type="EMBL" id="QGDJ01000002">
    <property type="protein sequence ID" value="PWJ20964.1"/>
    <property type="molecule type" value="Genomic_DNA"/>
</dbReference>
<accession>A0A2Y9AA03</accession>
<evidence type="ECO:0000259" key="1">
    <source>
        <dbReference type="Pfam" id="PF20078"/>
    </source>
</evidence>
<evidence type="ECO:0000313" key="4">
    <source>
        <dbReference type="Proteomes" id="UP000245839"/>
    </source>
</evidence>
<dbReference type="EMBL" id="UETC01000002">
    <property type="protein sequence ID" value="SSA41374.1"/>
    <property type="molecule type" value="Genomic_DNA"/>
</dbReference>
<organism evidence="3 5">
    <name type="scientific">Jannaschia seohaensis</name>
    <dbReference type="NCBI Taxonomy" id="475081"/>
    <lineage>
        <taxon>Bacteria</taxon>
        <taxon>Pseudomonadati</taxon>
        <taxon>Pseudomonadota</taxon>
        <taxon>Alphaproteobacteria</taxon>
        <taxon>Rhodobacterales</taxon>
        <taxon>Roseobacteraceae</taxon>
        <taxon>Jannaschia</taxon>
    </lineage>
</organism>
<dbReference type="InterPro" id="IPR045524">
    <property type="entry name" value="DUF6473"/>
</dbReference>
<dbReference type="Proteomes" id="UP000245839">
    <property type="component" value="Unassembled WGS sequence"/>
</dbReference>
<reference evidence="2 4" key="3">
    <citation type="submission" date="2018-03" db="EMBL/GenBank/DDBJ databases">
        <title>Genomic Encyclopedia of Archaeal and Bacterial Type Strains, Phase II (KMG-II): from individual species to whole genera.</title>
        <authorList>
            <person name="Goeker M."/>
        </authorList>
    </citation>
    <scope>NUCLEOTIDE SEQUENCE [LARGE SCALE GENOMIC DNA]</scope>
    <source>
        <strain evidence="2 4">DSM 25227</strain>
    </source>
</reference>
<reference evidence="3" key="2">
    <citation type="submission" date="2016-10" db="EMBL/GenBank/DDBJ databases">
        <authorList>
            <person name="Cai Z."/>
        </authorList>
    </citation>
    <scope>NUCLEOTIDE SEQUENCE [LARGE SCALE GENOMIC DNA]</scope>
    <source>
        <strain evidence="3">DSM 25227</strain>
    </source>
</reference>
<dbReference type="OrthoDB" id="7838347at2"/>
<keyword evidence="4" id="KW-1185">Reference proteome</keyword>
<dbReference type="Pfam" id="PF20078">
    <property type="entry name" value="DUF6473"/>
    <property type="match status" value="1"/>
</dbReference>
<evidence type="ECO:0000313" key="2">
    <source>
        <dbReference type="EMBL" id="PWJ20964.1"/>
    </source>
</evidence>
<protein>
    <recommendedName>
        <fullName evidence="1">DUF6473 domain-containing protein</fullName>
    </recommendedName>
</protein>
<reference evidence="5" key="1">
    <citation type="submission" date="2016-10" db="EMBL/GenBank/DDBJ databases">
        <authorList>
            <person name="Varghese N."/>
            <person name="Submissions S."/>
        </authorList>
    </citation>
    <scope>NUCLEOTIDE SEQUENCE [LARGE SCALE GENOMIC DNA]</scope>
    <source>
        <strain evidence="5">DSM 25227</strain>
    </source>
</reference>